<feature type="repeat" description="TPR" evidence="1">
    <location>
        <begin position="64"/>
        <end position="97"/>
    </location>
</feature>
<organism evidence="3 4">
    <name type="scientific">Maribacter arenosus</name>
    <dbReference type="NCBI Taxonomy" id="1854708"/>
    <lineage>
        <taxon>Bacteria</taxon>
        <taxon>Pseudomonadati</taxon>
        <taxon>Bacteroidota</taxon>
        <taxon>Flavobacteriia</taxon>
        <taxon>Flavobacteriales</taxon>
        <taxon>Flavobacteriaceae</taxon>
        <taxon>Maribacter</taxon>
    </lineage>
</organism>
<dbReference type="NCBIfam" id="TIGR04390">
    <property type="entry name" value="OMP_YaiO_dom"/>
    <property type="match status" value="1"/>
</dbReference>
<evidence type="ECO:0000259" key="2">
    <source>
        <dbReference type="Pfam" id="PF19413"/>
    </source>
</evidence>
<evidence type="ECO:0000313" key="3">
    <source>
        <dbReference type="EMBL" id="MBD0849460.1"/>
    </source>
</evidence>
<name>A0ABR7V6Y2_9FLAO</name>
<proteinExistence type="predicted"/>
<protein>
    <submittedName>
        <fullName evidence="3">YaiO family outer membrane beta-barrel protein</fullName>
    </submittedName>
</protein>
<accession>A0ABR7V6Y2</accession>
<keyword evidence="4" id="KW-1185">Reference proteome</keyword>
<dbReference type="SUPFAM" id="SSF48452">
    <property type="entry name" value="TPR-like"/>
    <property type="match status" value="1"/>
</dbReference>
<gene>
    <name evidence="3" type="primary">yaiO</name>
    <name evidence="3" type="ORF">HPE63_02175</name>
</gene>
<dbReference type="Gene3D" id="1.25.40.10">
    <property type="entry name" value="Tetratricopeptide repeat domain"/>
    <property type="match status" value="1"/>
</dbReference>
<sequence length="448" mass="51664">MNKKRTYSLLLFGLICFWIRSQDIAYNDAKPTVFENAGHMLYEGNHKSAKELLLQVISKEPDNWEARTLLARAYSWNGEYDKARTAFNKVIAVERNQEAIWVSAIKNELYAKNEATALGLANKALIYLKNSTEVERLKQLALERIMSKEYPALGWYNQESALRTNNDSKKKPKEKTNLPMTTEAISEEEPSGTIKPITPVDMDIQNNRVSIRNAFTVFDQRYDPMIYSSVSYRRQTLAGSIIPRVNYSNRLGKNGLQYDLDFYPKFSKRFYAYINYGYSNATIYPNHKLGGDLYVNLPWAMEFSAGGRYINYDTKDVSVVTNSIGHYRGNYYFSLRSYITPRPDNLTRVSGNILVRKYLKDAENYMGVNFGMGFSPELRQLTSGDVLLAETLLFIESQRLSFEYQFTPKKKSPNIYRANMGVTRQELVYDSGNYFWAISGGFTYQVKF</sequence>
<dbReference type="Pfam" id="PF19413">
    <property type="entry name" value="YaiO"/>
    <property type="match status" value="1"/>
</dbReference>
<dbReference type="Proteomes" id="UP000598350">
    <property type="component" value="Unassembled WGS sequence"/>
</dbReference>
<dbReference type="EMBL" id="JABTCG010000001">
    <property type="protein sequence ID" value="MBD0849460.1"/>
    <property type="molecule type" value="Genomic_DNA"/>
</dbReference>
<evidence type="ECO:0000256" key="1">
    <source>
        <dbReference type="PROSITE-ProRule" id="PRU00339"/>
    </source>
</evidence>
<dbReference type="SMART" id="SM00028">
    <property type="entry name" value="TPR"/>
    <property type="match status" value="2"/>
</dbReference>
<dbReference type="InterPro" id="IPR011990">
    <property type="entry name" value="TPR-like_helical_dom_sf"/>
</dbReference>
<keyword evidence="1" id="KW-0802">TPR repeat</keyword>
<feature type="domain" description="YaiO beta-barrel" evidence="2">
    <location>
        <begin position="206"/>
        <end position="377"/>
    </location>
</feature>
<dbReference type="Pfam" id="PF14559">
    <property type="entry name" value="TPR_19"/>
    <property type="match status" value="1"/>
</dbReference>
<dbReference type="RefSeq" id="WP_188312584.1">
    <property type="nucleotide sequence ID" value="NZ_JABTCG010000001.1"/>
</dbReference>
<dbReference type="InterPro" id="IPR019734">
    <property type="entry name" value="TPR_rpt"/>
</dbReference>
<evidence type="ECO:0000313" key="4">
    <source>
        <dbReference type="Proteomes" id="UP000598350"/>
    </source>
</evidence>
<reference evidence="3 4" key="1">
    <citation type="submission" date="2020-05" db="EMBL/GenBank/DDBJ databases">
        <title>The draft genome sequence of Maribacter arenosus CAU 1321.</title>
        <authorList>
            <person name="Mu L."/>
        </authorList>
    </citation>
    <scope>NUCLEOTIDE SEQUENCE [LARGE SCALE GENOMIC DNA]</scope>
    <source>
        <strain evidence="3 4">CAU 1321</strain>
    </source>
</reference>
<dbReference type="PROSITE" id="PS50005">
    <property type="entry name" value="TPR"/>
    <property type="match status" value="1"/>
</dbReference>
<dbReference type="InterPro" id="IPR030887">
    <property type="entry name" value="Beta-barrel_YaiO"/>
</dbReference>
<comment type="caution">
    <text evidence="3">The sequence shown here is derived from an EMBL/GenBank/DDBJ whole genome shotgun (WGS) entry which is preliminary data.</text>
</comment>